<protein>
    <submittedName>
        <fullName evidence="2">Uncharacterized protein</fullName>
    </submittedName>
</protein>
<evidence type="ECO:0000313" key="3">
    <source>
        <dbReference type="Proteomes" id="UP000596661"/>
    </source>
</evidence>
<dbReference type="Proteomes" id="UP000596661">
    <property type="component" value="Chromosome 7"/>
</dbReference>
<name>A0A803Q688_CANSA</name>
<keyword evidence="3" id="KW-1185">Reference proteome</keyword>
<proteinExistence type="predicted"/>
<sequence length="250" mass="27439">MIKGNHHMEVEVKEEEVIVEIVSVPSTSGNESPSSAKKLLCRIICGGWSAAFSIHPTSLQVAYGMTAMISTRRGVELANLAKRLHTSLLVFGYSSITKWLCLKIGSYLAPFMADLLDQYANTYSKLGSERLFTVASEYSSFMADYLKHQTVGASLLAERCSALVKKMTIEVDNLKLSILGLSEREKKQSRPYKIPRSGNEMFLKDILEIDATEKPSKNQAKGTDPKATLPTDTSLSTSIVDPASKASRPV</sequence>
<feature type="region of interest" description="Disordered" evidence="1">
    <location>
        <begin position="211"/>
        <end position="250"/>
    </location>
</feature>
<accession>A0A803Q688</accession>
<dbReference type="EMBL" id="UZAU01000646">
    <property type="status" value="NOT_ANNOTATED_CDS"/>
    <property type="molecule type" value="Genomic_DNA"/>
</dbReference>
<dbReference type="Gramene" id="evm.model.07.743">
    <property type="protein sequence ID" value="cds.evm.model.07.743"/>
    <property type="gene ID" value="evm.TU.07.743"/>
</dbReference>
<evidence type="ECO:0000313" key="2">
    <source>
        <dbReference type="EnsemblPlants" id="cds.evm.model.07.743"/>
    </source>
</evidence>
<feature type="compositionally biased region" description="Polar residues" evidence="1">
    <location>
        <begin position="230"/>
        <end position="239"/>
    </location>
</feature>
<organism evidence="2 3">
    <name type="scientific">Cannabis sativa</name>
    <name type="common">Hemp</name>
    <name type="synonym">Marijuana</name>
    <dbReference type="NCBI Taxonomy" id="3483"/>
    <lineage>
        <taxon>Eukaryota</taxon>
        <taxon>Viridiplantae</taxon>
        <taxon>Streptophyta</taxon>
        <taxon>Embryophyta</taxon>
        <taxon>Tracheophyta</taxon>
        <taxon>Spermatophyta</taxon>
        <taxon>Magnoliopsida</taxon>
        <taxon>eudicotyledons</taxon>
        <taxon>Gunneridae</taxon>
        <taxon>Pentapetalae</taxon>
        <taxon>rosids</taxon>
        <taxon>fabids</taxon>
        <taxon>Rosales</taxon>
        <taxon>Cannabaceae</taxon>
        <taxon>Cannabis</taxon>
    </lineage>
</organism>
<reference evidence="2" key="2">
    <citation type="submission" date="2021-03" db="UniProtKB">
        <authorList>
            <consortium name="EnsemblPlants"/>
        </authorList>
    </citation>
    <scope>IDENTIFICATION</scope>
</reference>
<dbReference type="AlphaFoldDB" id="A0A803Q688"/>
<evidence type="ECO:0000256" key="1">
    <source>
        <dbReference type="SAM" id="MobiDB-lite"/>
    </source>
</evidence>
<reference evidence="2" key="1">
    <citation type="submission" date="2018-11" db="EMBL/GenBank/DDBJ databases">
        <authorList>
            <person name="Grassa J C."/>
        </authorList>
    </citation>
    <scope>NUCLEOTIDE SEQUENCE [LARGE SCALE GENOMIC DNA]</scope>
</reference>
<dbReference type="EnsemblPlants" id="evm.model.07.743">
    <property type="protein sequence ID" value="cds.evm.model.07.743"/>
    <property type="gene ID" value="evm.TU.07.743"/>
</dbReference>